<evidence type="ECO:0000313" key="1">
    <source>
        <dbReference type="EMBL" id="QJB18659.1"/>
    </source>
</evidence>
<proteinExistence type="predicted"/>
<reference evidence="1" key="1">
    <citation type="submission" date="2020-04" db="EMBL/GenBank/DDBJ databases">
        <title>Genomes of microviruses in a sewage oxidation pond.</title>
        <authorList>
            <person name="Schreck J."/>
            <person name="Kraberger S."/>
            <person name="Scotch M."/>
            <person name="Halden R.U."/>
            <person name="Varsani A."/>
        </authorList>
    </citation>
    <scope>NUCLEOTIDE SEQUENCE</scope>
    <source>
        <strain evidence="1">6434_341</strain>
    </source>
</reference>
<name>A0A858NE77_9VIRU</name>
<protein>
    <submittedName>
        <fullName evidence="1">Capsid protein</fullName>
    </submittedName>
</protein>
<organism evidence="1">
    <name type="scientific">Genomoviridae sp</name>
    <dbReference type="NCBI Taxonomy" id="2202565"/>
    <lineage>
        <taxon>Viruses</taxon>
        <taxon>Monodnaviria</taxon>
        <taxon>Shotokuvirae</taxon>
        <taxon>Cressdnaviricota</taxon>
        <taxon>Repensiviricetes</taxon>
        <taxon>Geplafuvirales</taxon>
        <taxon>Genomoviridae</taxon>
    </lineage>
</organism>
<accession>A0A858NE77</accession>
<sequence>MTYRRRTSRFARSRPVRRRRYAAKRATYRKRTSRVTRRPRITRKKIMNITSTKKRDTMLQASAGPDPITNYGLISPNSRLVLPGDRPTYFFPFLATARPCATGQDGFGTKLLQATRSATTCYMRGLSEMIKIETASSVPWTWRRIAFTMKGTDFFTDTMDPSVGDTNPYFRQITGSTPGSGGNNYGMVRPWVQVDATAAAIFGPKIFRGTAGIDWGSIIEAKLDPTRITVKYDKIRIIRSGNDAGTIRQYKVWHPMNHNLVYDDDESGDIEQTAYISTTGKAGMGDYWIVDMFRPLLGSGPGDELSVSSETTLYWHEK</sequence>
<dbReference type="EMBL" id="MT309872">
    <property type="protein sequence ID" value="QJB18659.1"/>
    <property type="molecule type" value="Genomic_DNA"/>
</dbReference>